<gene>
    <name evidence="3" type="ORF">PAP18089_01404</name>
</gene>
<reference evidence="3 4" key="1">
    <citation type="submission" date="2019-08" db="EMBL/GenBank/DDBJ databases">
        <authorList>
            <person name="Peeters C."/>
        </authorList>
    </citation>
    <scope>NUCLEOTIDE SEQUENCE [LARGE SCALE GENOMIC DNA]</scope>
    <source>
        <strain evidence="3 4">LMG 18089</strain>
    </source>
</reference>
<protein>
    <submittedName>
        <fullName evidence="3">Uncharacterized protein</fullName>
    </submittedName>
</protein>
<sequence>MGIWKRSEQEGLSEVPTEGESPSVIDLERNLVAGLNVLPEGKRKETVALLLNAIRTRSTVVRIRAFVAMGKEHWMGHDDHVRIQRARWRYWSLPRDVVGSNDEPATVQDVSEPSDREAEKSWAHLLVRCYGLPLGVILLVGTLGYLALR</sequence>
<feature type="region of interest" description="Disordered" evidence="1">
    <location>
        <begin position="1"/>
        <end position="21"/>
    </location>
</feature>
<keyword evidence="2" id="KW-0812">Transmembrane</keyword>
<feature type="transmembrane region" description="Helical" evidence="2">
    <location>
        <begin position="125"/>
        <end position="148"/>
    </location>
</feature>
<dbReference type="EMBL" id="CABPSX010000002">
    <property type="protein sequence ID" value="VVG70444.1"/>
    <property type="molecule type" value="Genomic_DNA"/>
</dbReference>
<evidence type="ECO:0000313" key="4">
    <source>
        <dbReference type="Proteomes" id="UP000364291"/>
    </source>
</evidence>
<keyword evidence="2" id="KW-0472">Membrane</keyword>
<dbReference type="AlphaFoldDB" id="A0A5E5P265"/>
<evidence type="ECO:0000313" key="3">
    <source>
        <dbReference type="EMBL" id="VVG70444.1"/>
    </source>
</evidence>
<organism evidence="3 4">
    <name type="scientific">Pandoraea apista</name>
    <dbReference type="NCBI Taxonomy" id="93218"/>
    <lineage>
        <taxon>Bacteria</taxon>
        <taxon>Pseudomonadati</taxon>
        <taxon>Pseudomonadota</taxon>
        <taxon>Betaproteobacteria</taxon>
        <taxon>Burkholderiales</taxon>
        <taxon>Burkholderiaceae</taxon>
        <taxon>Pandoraea</taxon>
    </lineage>
</organism>
<dbReference type="RefSeq" id="WP_150728571.1">
    <property type="nucleotide sequence ID" value="NZ_CABPSX010000002.1"/>
</dbReference>
<proteinExistence type="predicted"/>
<keyword evidence="2" id="KW-1133">Transmembrane helix</keyword>
<dbReference type="Proteomes" id="UP000364291">
    <property type="component" value="Unassembled WGS sequence"/>
</dbReference>
<evidence type="ECO:0000256" key="1">
    <source>
        <dbReference type="SAM" id="MobiDB-lite"/>
    </source>
</evidence>
<accession>A0A5E5P265</accession>
<name>A0A5E5P265_9BURK</name>
<evidence type="ECO:0000256" key="2">
    <source>
        <dbReference type="SAM" id="Phobius"/>
    </source>
</evidence>
<dbReference type="OrthoDB" id="9133606at2"/>